<feature type="transmembrane region" description="Helical" evidence="1">
    <location>
        <begin position="250"/>
        <end position="269"/>
    </location>
</feature>
<comment type="caution">
    <text evidence="2">The sequence shown here is derived from an EMBL/GenBank/DDBJ whole genome shotgun (WGS) entry which is preliminary data.</text>
</comment>
<organism evidence="2 3">
    <name type="scientific">Halobacteriovorax marinus</name>
    <dbReference type="NCBI Taxonomy" id="97084"/>
    <lineage>
        <taxon>Bacteria</taxon>
        <taxon>Pseudomonadati</taxon>
        <taxon>Bdellovibrionota</taxon>
        <taxon>Bacteriovoracia</taxon>
        <taxon>Bacteriovoracales</taxon>
        <taxon>Halobacteriovoraceae</taxon>
        <taxon>Halobacteriovorax</taxon>
    </lineage>
</organism>
<feature type="transmembrane region" description="Helical" evidence="1">
    <location>
        <begin position="12"/>
        <end position="32"/>
    </location>
</feature>
<evidence type="ECO:0000313" key="2">
    <source>
        <dbReference type="EMBL" id="OUR96943.1"/>
    </source>
</evidence>
<feature type="transmembrane region" description="Helical" evidence="1">
    <location>
        <begin position="346"/>
        <end position="365"/>
    </location>
</feature>
<protein>
    <recommendedName>
        <fullName evidence="4">NnrS family protein</fullName>
    </recommendedName>
</protein>
<feature type="transmembrane region" description="Helical" evidence="1">
    <location>
        <begin position="52"/>
        <end position="69"/>
    </location>
</feature>
<dbReference type="EMBL" id="MAAO01000006">
    <property type="protein sequence ID" value="OUR96943.1"/>
    <property type="molecule type" value="Genomic_DNA"/>
</dbReference>
<sequence>MAFLSAPFRTFFFITALTAILIPMYFVCIMINDYPYPGELLTSFAWHGHEMFFGYTSALLTGFLLTASAHWTGKKVIARSGILFFLLTWIVARVIMFIQPDPIVLYLIAPLPLLILLLKIIHVLRGNRNVFPIGATILSLYLADLFHLHSSVNANVDLVDSAYTLASTSIFFILFLFSGRLIPFFTKSKLNIQIEGLHLKRDIFLAALCVLSFIFKAANFELAELVVVPLCATLMIRRGFLLINKEVMKVPMLLILHVAHSWLIIYFLLRTFSLSLPDLEYGRSAFHALMAGALSTFAIGIMSRASLGHTGREVKADFLIKASFISLTFGALLRVFYPIFVGDTMVIWLHISMGFWTLGFILFLIKFTPIYLRPRL</sequence>
<evidence type="ECO:0008006" key="4">
    <source>
        <dbReference type="Google" id="ProtNLM"/>
    </source>
</evidence>
<keyword evidence="1" id="KW-0812">Transmembrane</keyword>
<feature type="transmembrane region" description="Helical" evidence="1">
    <location>
        <begin position="104"/>
        <end position="124"/>
    </location>
</feature>
<dbReference type="InterPro" id="IPR010266">
    <property type="entry name" value="NnrS"/>
</dbReference>
<evidence type="ECO:0000313" key="3">
    <source>
        <dbReference type="Proteomes" id="UP000196531"/>
    </source>
</evidence>
<proteinExistence type="predicted"/>
<feature type="transmembrane region" description="Helical" evidence="1">
    <location>
        <begin position="76"/>
        <end position="98"/>
    </location>
</feature>
<feature type="transmembrane region" description="Helical" evidence="1">
    <location>
        <begin position="319"/>
        <end position="340"/>
    </location>
</feature>
<dbReference type="Pfam" id="PF05940">
    <property type="entry name" value="NnrS"/>
    <property type="match status" value="1"/>
</dbReference>
<name>A0A1Y5F7T1_9BACT</name>
<dbReference type="Proteomes" id="UP000196531">
    <property type="component" value="Unassembled WGS sequence"/>
</dbReference>
<keyword evidence="1" id="KW-1133">Transmembrane helix</keyword>
<dbReference type="AlphaFoldDB" id="A0A1Y5F7T1"/>
<gene>
    <name evidence="2" type="ORF">A9Q84_11445</name>
</gene>
<evidence type="ECO:0000256" key="1">
    <source>
        <dbReference type="SAM" id="Phobius"/>
    </source>
</evidence>
<reference evidence="3" key="1">
    <citation type="journal article" date="2017" name="Proc. Natl. Acad. Sci. U.S.A.">
        <title>Simulation of Deepwater Horizon oil plume reveals substrate specialization within a complex community of hydrocarbon-degraders.</title>
        <authorList>
            <person name="Hu P."/>
            <person name="Dubinsky E.A."/>
            <person name="Probst A.J."/>
            <person name="Wang J."/>
            <person name="Sieber C.M.K."/>
            <person name="Tom L.M."/>
            <person name="Gardinali P."/>
            <person name="Banfield J.F."/>
            <person name="Atlas R.M."/>
            <person name="Andersen G.L."/>
        </authorList>
    </citation>
    <scope>NUCLEOTIDE SEQUENCE [LARGE SCALE GENOMIC DNA]</scope>
</reference>
<keyword evidence="1" id="KW-0472">Membrane</keyword>
<feature type="transmembrane region" description="Helical" evidence="1">
    <location>
        <begin position="131"/>
        <end position="150"/>
    </location>
</feature>
<feature type="transmembrane region" description="Helical" evidence="1">
    <location>
        <begin position="162"/>
        <end position="182"/>
    </location>
</feature>
<feature type="transmembrane region" description="Helical" evidence="1">
    <location>
        <begin position="289"/>
        <end position="307"/>
    </location>
</feature>
<accession>A0A1Y5F7T1</accession>